<dbReference type="RefSeq" id="WP_111213921.1">
    <property type="nucleotide sequence ID" value="NZ_POTY01000061.1"/>
</dbReference>
<dbReference type="EMBL" id="POTY01000061">
    <property type="protein sequence ID" value="PZG19119.1"/>
    <property type="molecule type" value="Genomic_DNA"/>
</dbReference>
<dbReference type="InterPro" id="IPR012341">
    <property type="entry name" value="6hp_glycosidase-like_sf"/>
</dbReference>
<accession>A0A2W2EQS6</accession>
<dbReference type="OrthoDB" id="9759959at2"/>
<proteinExistence type="predicted"/>
<dbReference type="Gene3D" id="1.50.10.10">
    <property type="match status" value="1"/>
</dbReference>
<keyword evidence="4" id="KW-1185">Reference proteome</keyword>
<evidence type="ECO:0000313" key="3">
    <source>
        <dbReference type="EMBL" id="PZG19119.1"/>
    </source>
</evidence>
<name>A0A2W2EQS6_9ACTN</name>
<dbReference type="Pfam" id="PF22422">
    <property type="entry name" value="MGH1-like_GH"/>
    <property type="match status" value="1"/>
</dbReference>
<evidence type="ECO:0000259" key="2">
    <source>
        <dbReference type="Pfam" id="PF22422"/>
    </source>
</evidence>
<dbReference type="Proteomes" id="UP000248924">
    <property type="component" value="Unassembled WGS sequence"/>
</dbReference>
<comment type="caution">
    <text evidence="3">The sequence shown here is derived from an EMBL/GenBank/DDBJ whole genome shotgun (WGS) entry which is preliminary data.</text>
</comment>
<dbReference type="InterPro" id="IPR008928">
    <property type="entry name" value="6-hairpin_glycosidase_sf"/>
</dbReference>
<dbReference type="AlphaFoldDB" id="A0A2W2EQS6"/>
<feature type="domain" description="Mannosylglycerate hydrolase MGH1-like glycoside hydrolase" evidence="2">
    <location>
        <begin position="349"/>
        <end position="602"/>
    </location>
</feature>
<gene>
    <name evidence="3" type="ORF">C1I95_12190</name>
</gene>
<evidence type="ECO:0000259" key="1">
    <source>
        <dbReference type="Pfam" id="PF14742"/>
    </source>
</evidence>
<dbReference type="Pfam" id="PF14742">
    <property type="entry name" value="GDE_N_bis"/>
    <property type="match status" value="1"/>
</dbReference>
<reference evidence="3 4" key="1">
    <citation type="submission" date="2018-01" db="EMBL/GenBank/DDBJ databases">
        <title>Draft genome sequence of Jishengella sp. NA12.</title>
        <authorList>
            <person name="Sahin N."/>
            <person name="Ay H."/>
            <person name="Saygin H."/>
        </authorList>
    </citation>
    <scope>NUCLEOTIDE SEQUENCE [LARGE SCALE GENOMIC DNA]</scope>
    <source>
        <strain evidence="3 4">NA12</strain>
    </source>
</reference>
<dbReference type="GO" id="GO:0005975">
    <property type="term" value="P:carbohydrate metabolic process"/>
    <property type="evidence" value="ECO:0007669"/>
    <property type="project" value="InterPro"/>
</dbReference>
<feature type="domain" description="Putative glycogen debranching enzyme N-terminal" evidence="1">
    <location>
        <begin position="8"/>
        <end position="190"/>
    </location>
</feature>
<dbReference type="InterPro" id="IPR054491">
    <property type="entry name" value="MGH1-like_GH"/>
</dbReference>
<protein>
    <submittedName>
        <fullName evidence="3">Amylo-alpha-1,6-glucosidase</fullName>
    </submittedName>
</protein>
<organism evidence="3 4">
    <name type="scientific">Micromonospora craterilacus</name>
    <dbReference type="NCBI Taxonomy" id="1655439"/>
    <lineage>
        <taxon>Bacteria</taxon>
        <taxon>Bacillati</taxon>
        <taxon>Actinomycetota</taxon>
        <taxon>Actinomycetes</taxon>
        <taxon>Micromonosporales</taxon>
        <taxon>Micromonosporaceae</taxon>
        <taxon>Micromonospora</taxon>
    </lineage>
</organism>
<sequence>MKKLVRILDGNIFALSEDNGDMAFSPTNPSGFFAFDTRFLATWRLTLDGEQLHPLAVHEPSYYEIRFFLVPGHPTHYVDAKISVIRDRWISDSSFTERLTVLNHTGEPAEYVLRIDVDSDFAPIYSVVWPQASALRGYREVSDGCLRLGYRREKFHRVTDVFSSEPAQLDEGGLTFRIRVDRQGKWSTTLQVKCLVLRPDGKDVRDRLGQPYGQGGTARRPPSDLDGQLHHDLRRWIAAAPQLSCDWAPLTMTYQRGLVDLAGLRFSPLALPGETMPAAGLPWSATIIGRDSILTSYQALPFVPDLAATTLRMLAVFQGSVLDDYRDEEPGKMINELRYGEMAAFEERPQSPYYGGADVTPLFVVLLDEYERWTGDAALVRDLEEAARAALHWIDEYGDLRGDGYLWYHRRNDKNGAQNHCWKDSPEAICYRDGRLPGLLRATCELQGYAYDAKRRGARLARELWGDPAYADRLEREAAELKQRFNRDFWISGGEYFALALGPDGDSVDALASNMGHLLWSGIVDESRAAAVAGHLLGPRLFSGWGVRTLATGQVRYNPLGYHVGTVWPFDNSLIAAGLRRYGFRREAGVIAEAVVDAAQHFAGRMPESFAGYDRDLTRYPVPYPAANSPQASATGATFLLLRTLLGLQPYGEHLVVHPEIPERFGRVELLGIPGRWGRMDAIGNARLGKP</sequence>
<dbReference type="InterPro" id="IPR032856">
    <property type="entry name" value="GDE_N_bis"/>
</dbReference>
<evidence type="ECO:0000313" key="4">
    <source>
        <dbReference type="Proteomes" id="UP000248924"/>
    </source>
</evidence>
<dbReference type="SUPFAM" id="SSF48208">
    <property type="entry name" value="Six-hairpin glycosidases"/>
    <property type="match status" value="1"/>
</dbReference>